<evidence type="ECO:0000313" key="2">
    <source>
        <dbReference type="Proteomes" id="UP000652761"/>
    </source>
</evidence>
<dbReference type="Proteomes" id="UP000652761">
    <property type="component" value="Unassembled WGS sequence"/>
</dbReference>
<name>A0A843TNN5_COLES</name>
<comment type="caution">
    <text evidence="1">The sequence shown here is derived from an EMBL/GenBank/DDBJ whole genome shotgun (WGS) entry which is preliminary data.</text>
</comment>
<accession>A0A843TNN5</accession>
<organism evidence="1 2">
    <name type="scientific">Colocasia esculenta</name>
    <name type="common">Wild taro</name>
    <name type="synonym">Arum esculentum</name>
    <dbReference type="NCBI Taxonomy" id="4460"/>
    <lineage>
        <taxon>Eukaryota</taxon>
        <taxon>Viridiplantae</taxon>
        <taxon>Streptophyta</taxon>
        <taxon>Embryophyta</taxon>
        <taxon>Tracheophyta</taxon>
        <taxon>Spermatophyta</taxon>
        <taxon>Magnoliopsida</taxon>
        <taxon>Liliopsida</taxon>
        <taxon>Araceae</taxon>
        <taxon>Aroideae</taxon>
        <taxon>Colocasieae</taxon>
        <taxon>Colocasia</taxon>
    </lineage>
</organism>
<protein>
    <submittedName>
        <fullName evidence="1">Uncharacterized protein</fullName>
    </submittedName>
</protein>
<proteinExistence type="predicted"/>
<gene>
    <name evidence="1" type="ORF">Taro_003302</name>
</gene>
<reference evidence="1" key="1">
    <citation type="submission" date="2017-07" db="EMBL/GenBank/DDBJ databases">
        <title>Taro Niue Genome Assembly and Annotation.</title>
        <authorList>
            <person name="Atibalentja N."/>
            <person name="Keating K."/>
            <person name="Fields C.J."/>
        </authorList>
    </citation>
    <scope>NUCLEOTIDE SEQUENCE</scope>
    <source>
        <strain evidence="1">Niue_2</strain>
        <tissue evidence="1">Leaf</tissue>
    </source>
</reference>
<dbReference type="AlphaFoldDB" id="A0A843TNN5"/>
<dbReference type="OrthoDB" id="1721691at2759"/>
<sequence>MGSPSTTFSWSASLGSIYSLYMWGEEEEDGQRAHRGCCRRHKQSDAWTVTAYGPGWCSRKRPVTTGDLEMGGVLGSVSVRVARELLQSGHQYLDVSTRYLLGNGRLLSTLSSNMDGPFKVQEVETVDVPPPPTEKGGNGFVGSHVCKEALDKGLSVSSMSRYVLVDSTNYEIIFDT</sequence>
<keyword evidence="2" id="KW-1185">Reference proteome</keyword>
<dbReference type="EMBL" id="NMUH01000085">
    <property type="protein sequence ID" value="MQL70980.1"/>
    <property type="molecule type" value="Genomic_DNA"/>
</dbReference>
<evidence type="ECO:0000313" key="1">
    <source>
        <dbReference type="EMBL" id="MQL70980.1"/>
    </source>
</evidence>